<protein>
    <recommendedName>
        <fullName evidence="2">DUF493 domain-containing protein</fullName>
    </recommendedName>
</protein>
<name>A0A3B0QUK6_9ZZZZ</name>
<evidence type="ECO:0008006" key="2">
    <source>
        <dbReference type="Google" id="ProtNLM"/>
    </source>
</evidence>
<dbReference type="InterPro" id="IPR027471">
    <property type="entry name" value="YbeD-like_sf"/>
</dbReference>
<sequence>MNKESDFFKKLKSTLDDTTSFPSEYMYKFIIPSNQEKIQNIENIFNNLGAVISSKPSKKGKFTSLTIVVVMQSSDQIISKYKEVAQVEGVISL</sequence>
<dbReference type="InterPro" id="IPR007454">
    <property type="entry name" value="UPF0250_YbeD-like"/>
</dbReference>
<accession>A0A3B0QUK6</accession>
<proteinExistence type="predicted"/>
<dbReference type="Gene3D" id="3.30.70.260">
    <property type="match status" value="1"/>
</dbReference>
<evidence type="ECO:0000313" key="1">
    <source>
        <dbReference type="EMBL" id="VAV83397.1"/>
    </source>
</evidence>
<dbReference type="AlphaFoldDB" id="A0A3B0QUK6"/>
<gene>
    <name evidence="1" type="ORF">MNBD_BACTEROID02-1894</name>
</gene>
<dbReference type="SUPFAM" id="SSF117991">
    <property type="entry name" value="YbeD/HP0495-like"/>
    <property type="match status" value="1"/>
</dbReference>
<reference evidence="1" key="1">
    <citation type="submission" date="2018-06" db="EMBL/GenBank/DDBJ databases">
        <authorList>
            <person name="Zhirakovskaya E."/>
        </authorList>
    </citation>
    <scope>NUCLEOTIDE SEQUENCE</scope>
</reference>
<organism evidence="1">
    <name type="scientific">hydrothermal vent metagenome</name>
    <dbReference type="NCBI Taxonomy" id="652676"/>
    <lineage>
        <taxon>unclassified sequences</taxon>
        <taxon>metagenomes</taxon>
        <taxon>ecological metagenomes</taxon>
    </lineage>
</organism>
<dbReference type="EMBL" id="UOEB01000075">
    <property type="protein sequence ID" value="VAV83397.1"/>
    <property type="molecule type" value="Genomic_DNA"/>
</dbReference>
<dbReference type="Pfam" id="PF04359">
    <property type="entry name" value="DUF493"/>
    <property type="match status" value="1"/>
</dbReference>